<evidence type="ECO:0000313" key="2">
    <source>
        <dbReference type="Proteomes" id="UP000789702"/>
    </source>
</evidence>
<gene>
    <name evidence="1" type="ORF">DHETER_LOCUS11660</name>
</gene>
<keyword evidence="2" id="KW-1185">Reference proteome</keyword>
<dbReference type="Proteomes" id="UP000789702">
    <property type="component" value="Unassembled WGS sequence"/>
</dbReference>
<organism evidence="1 2">
    <name type="scientific">Dentiscutata heterogama</name>
    <dbReference type="NCBI Taxonomy" id="1316150"/>
    <lineage>
        <taxon>Eukaryota</taxon>
        <taxon>Fungi</taxon>
        <taxon>Fungi incertae sedis</taxon>
        <taxon>Mucoromycota</taxon>
        <taxon>Glomeromycotina</taxon>
        <taxon>Glomeromycetes</taxon>
        <taxon>Diversisporales</taxon>
        <taxon>Gigasporaceae</taxon>
        <taxon>Dentiscutata</taxon>
    </lineage>
</organism>
<accession>A0ACA9PC43</accession>
<comment type="caution">
    <text evidence="1">The sequence shown here is derived from an EMBL/GenBank/DDBJ whole genome shotgun (WGS) entry which is preliminary data.</text>
</comment>
<feature type="non-terminal residue" evidence="1">
    <location>
        <position position="1"/>
    </location>
</feature>
<sequence>NLSFLALFLIILSIVSAETINVAVGGDSLTFSPQNITVNKGDTGSCTPSTSLKSGNATISDARTSGMVIFTIDGSDSKIWYYCGVGNHCKMGMWGMISLAGSDSSGTK</sequence>
<dbReference type="EMBL" id="CAJVPU010026201">
    <property type="protein sequence ID" value="CAG8699022.1"/>
    <property type="molecule type" value="Genomic_DNA"/>
</dbReference>
<evidence type="ECO:0000313" key="1">
    <source>
        <dbReference type="EMBL" id="CAG8699022.1"/>
    </source>
</evidence>
<protein>
    <submittedName>
        <fullName evidence="1">1504_t:CDS:1</fullName>
    </submittedName>
</protein>
<reference evidence="1" key="1">
    <citation type="submission" date="2021-06" db="EMBL/GenBank/DDBJ databases">
        <authorList>
            <person name="Kallberg Y."/>
            <person name="Tangrot J."/>
            <person name="Rosling A."/>
        </authorList>
    </citation>
    <scope>NUCLEOTIDE SEQUENCE</scope>
    <source>
        <strain evidence="1">IL203A</strain>
    </source>
</reference>
<feature type="non-terminal residue" evidence="1">
    <location>
        <position position="108"/>
    </location>
</feature>
<proteinExistence type="predicted"/>
<name>A0ACA9PC43_9GLOM</name>